<keyword evidence="2" id="KW-1185">Reference proteome</keyword>
<reference evidence="1" key="1">
    <citation type="submission" date="2019-10" db="EMBL/GenBank/DDBJ databases">
        <authorList>
            <consortium name="DOE Joint Genome Institute"/>
            <person name="Kuo A."/>
            <person name="Miyauchi S."/>
            <person name="Kiss E."/>
            <person name="Drula E."/>
            <person name="Kohler A."/>
            <person name="Sanchez-Garcia M."/>
            <person name="Andreopoulos B."/>
            <person name="Barry K.W."/>
            <person name="Bonito G."/>
            <person name="Buee M."/>
            <person name="Carver A."/>
            <person name="Chen C."/>
            <person name="Cichocki N."/>
            <person name="Clum A."/>
            <person name="Culley D."/>
            <person name="Crous P.W."/>
            <person name="Fauchery L."/>
            <person name="Girlanda M."/>
            <person name="Hayes R."/>
            <person name="Keri Z."/>
            <person name="Labutti K."/>
            <person name="Lipzen A."/>
            <person name="Lombard V."/>
            <person name="Magnuson J."/>
            <person name="Maillard F."/>
            <person name="Morin E."/>
            <person name="Murat C."/>
            <person name="Nolan M."/>
            <person name="Ohm R."/>
            <person name="Pangilinan J."/>
            <person name="Pereira M."/>
            <person name="Perotto S."/>
            <person name="Peter M."/>
            <person name="Riley R."/>
            <person name="Sitrit Y."/>
            <person name="Stielow B."/>
            <person name="Szollosi G."/>
            <person name="Zifcakova L."/>
            <person name="Stursova M."/>
            <person name="Spatafora J.W."/>
            <person name="Tedersoo L."/>
            <person name="Vaario L.-M."/>
            <person name="Yamada A."/>
            <person name="Yan M."/>
            <person name="Wang P."/>
            <person name="Xu J."/>
            <person name="Bruns T."/>
            <person name="Baldrian P."/>
            <person name="Vilgalys R."/>
            <person name="Henrissat B."/>
            <person name="Grigoriev I.V."/>
            <person name="Hibbett D."/>
            <person name="Nagy L.G."/>
            <person name="Martin F.M."/>
        </authorList>
    </citation>
    <scope>NUCLEOTIDE SEQUENCE</scope>
    <source>
        <strain evidence="1">P2</strain>
    </source>
</reference>
<sequence>MPPPKTPQKHKALTSRGNNDGAFSDSPLTQSPPLKTPPHKHTKAAKPEGSHRSQRTNSKKSIEA</sequence>
<gene>
    <name evidence="1" type="ORF">BDM02DRAFT_3121199</name>
</gene>
<reference evidence="1" key="2">
    <citation type="journal article" date="2020" name="Nat. Commun.">
        <title>Large-scale genome sequencing of mycorrhizal fungi provides insights into the early evolution of symbiotic traits.</title>
        <authorList>
            <person name="Miyauchi S."/>
            <person name="Kiss E."/>
            <person name="Kuo A."/>
            <person name="Drula E."/>
            <person name="Kohler A."/>
            <person name="Sanchez-Garcia M."/>
            <person name="Morin E."/>
            <person name="Andreopoulos B."/>
            <person name="Barry K.W."/>
            <person name="Bonito G."/>
            <person name="Buee M."/>
            <person name="Carver A."/>
            <person name="Chen C."/>
            <person name="Cichocki N."/>
            <person name="Clum A."/>
            <person name="Culley D."/>
            <person name="Crous P.W."/>
            <person name="Fauchery L."/>
            <person name="Girlanda M."/>
            <person name="Hayes R.D."/>
            <person name="Keri Z."/>
            <person name="LaButti K."/>
            <person name="Lipzen A."/>
            <person name="Lombard V."/>
            <person name="Magnuson J."/>
            <person name="Maillard F."/>
            <person name="Murat C."/>
            <person name="Nolan M."/>
            <person name="Ohm R.A."/>
            <person name="Pangilinan J."/>
            <person name="Pereira M.F."/>
            <person name="Perotto S."/>
            <person name="Peter M."/>
            <person name="Pfister S."/>
            <person name="Riley R."/>
            <person name="Sitrit Y."/>
            <person name="Stielow J.B."/>
            <person name="Szollosi G."/>
            <person name="Zifcakova L."/>
            <person name="Stursova M."/>
            <person name="Spatafora J.W."/>
            <person name="Tedersoo L."/>
            <person name="Vaario L.M."/>
            <person name="Yamada A."/>
            <person name="Yan M."/>
            <person name="Wang P."/>
            <person name="Xu J."/>
            <person name="Bruns T."/>
            <person name="Baldrian P."/>
            <person name="Vilgalys R."/>
            <person name="Dunand C."/>
            <person name="Henrissat B."/>
            <person name="Grigoriev I.V."/>
            <person name="Hibbett D."/>
            <person name="Nagy L.G."/>
            <person name="Martin F.M."/>
        </authorList>
    </citation>
    <scope>NUCLEOTIDE SEQUENCE</scope>
    <source>
        <strain evidence="1">P2</strain>
    </source>
</reference>
<name>A0ACB6Z6T6_THEGA</name>
<organism evidence="1 2">
    <name type="scientific">Thelephora ganbajun</name>
    <name type="common">Ganba fungus</name>
    <dbReference type="NCBI Taxonomy" id="370292"/>
    <lineage>
        <taxon>Eukaryota</taxon>
        <taxon>Fungi</taxon>
        <taxon>Dikarya</taxon>
        <taxon>Basidiomycota</taxon>
        <taxon>Agaricomycotina</taxon>
        <taxon>Agaricomycetes</taxon>
        <taxon>Thelephorales</taxon>
        <taxon>Thelephoraceae</taxon>
        <taxon>Thelephora</taxon>
    </lineage>
</organism>
<evidence type="ECO:0000313" key="2">
    <source>
        <dbReference type="Proteomes" id="UP000886501"/>
    </source>
</evidence>
<dbReference type="Proteomes" id="UP000886501">
    <property type="component" value="Unassembled WGS sequence"/>
</dbReference>
<proteinExistence type="predicted"/>
<protein>
    <submittedName>
        <fullName evidence="1">Uncharacterized protein</fullName>
    </submittedName>
</protein>
<comment type="caution">
    <text evidence="1">The sequence shown here is derived from an EMBL/GenBank/DDBJ whole genome shotgun (WGS) entry which is preliminary data.</text>
</comment>
<dbReference type="EMBL" id="MU118115">
    <property type="protein sequence ID" value="KAF9644866.1"/>
    <property type="molecule type" value="Genomic_DNA"/>
</dbReference>
<accession>A0ACB6Z6T6</accession>
<evidence type="ECO:0000313" key="1">
    <source>
        <dbReference type="EMBL" id="KAF9644866.1"/>
    </source>
</evidence>